<protein>
    <submittedName>
        <fullName evidence="1">Uncharacterized protein</fullName>
    </submittedName>
</protein>
<reference evidence="1 2" key="1">
    <citation type="submission" date="2020-08" db="EMBL/GenBank/DDBJ databases">
        <title>Genomic Encyclopedia of Type Strains, Phase IV (KMG-IV): sequencing the most valuable type-strain genomes for metagenomic binning, comparative biology and taxonomic classification.</title>
        <authorList>
            <person name="Goeker M."/>
        </authorList>
    </citation>
    <scope>NUCLEOTIDE SEQUENCE [LARGE SCALE GENOMIC DNA]</scope>
    <source>
        <strain evidence="1 2">DSM 26575</strain>
    </source>
</reference>
<dbReference type="Proteomes" id="UP000582090">
    <property type="component" value="Unassembled WGS sequence"/>
</dbReference>
<gene>
    <name evidence="1" type="ORF">GGQ67_002791</name>
</gene>
<name>A0A7W6GB07_9HYPH</name>
<sequence>MIKSNRYFNNEAFGTAAANLAGLFQPPEAADVANYALADERRAKMNQLAWLFDNPEDPTASKRSSLTGVQGYGQTPEGFTYNVDRGYQAATENNVRDNARVLSEREMIEAAAKERLGIPDVNARYKVDSEAAVSGGNNLRDNQTKAITTLLGPLDPGQIRPEVAQDVMGLLEMPGIGPAAGAPKLMSETEQAAAERQRLIEAGVLTDDMLLDDFLGQRAPVQGVGPDGKTGAFLSPGAAIRTGAQPLPKDSGPSMSVTLPDGTVVQQGGKALTEGQSKASVYFTRASGAIPKLDQYGEALTQITGRIGSATEQAGGNAIKSKEYQLAEQAGLEFLQAILRKDTGAAITKEEQSEYGRVYLPQPFDSPELLDQKKASRARALAAIRLGLPPDAIINAERAGVDLSVSAMPTEQTAPAAPAEAAAPVYATNPQTGQRLVLRNGNWEPAQ</sequence>
<comment type="caution">
    <text evidence="1">The sequence shown here is derived from an EMBL/GenBank/DDBJ whole genome shotgun (WGS) entry which is preliminary data.</text>
</comment>
<dbReference type="RefSeq" id="WP_183900715.1">
    <property type="nucleotide sequence ID" value="NZ_JACIDW010000008.1"/>
</dbReference>
<evidence type="ECO:0000313" key="2">
    <source>
        <dbReference type="Proteomes" id="UP000582090"/>
    </source>
</evidence>
<evidence type="ECO:0000313" key="1">
    <source>
        <dbReference type="EMBL" id="MBB3965123.1"/>
    </source>
</evidence>
<organism evidence="1 2">
    <name type="scientific">Rhizobium metallidurans</name>
    <dbReference type="NCBI Taxonomy" id="1265931"/>
    <lineage>
        <taxon>Bacteria</taxon>
        <taxon>Pseudomonadati</taxon>
        <taxon>Pseudomonadota</taxon>
        <taxon>Alphaproteobacteria</taxon>
        <taxon>Hyphomicrobiales</taxon>
        <taxon>Rhizobiaceae</taxon>
        <taxon>Rhizobium/Agrobacterium group</taxon>
        <taxon>Rhizobium</taxon>
    </lineage>
</organism>
<dbReference type="AlphaFoldDB" id="A0A7W6GB07"/>
<accession>A0A7W6GB07</accession>
<dbReference type="EMBL" id="JACIDW010000008">
    <property type="protein sequence ID" value="MBB3965123.1"/>
    <property type="molecule type" value="Genomic_DNA"/>
</dbReference>
<proteinExistence type="predicted"/>
<keyword evidence="2" id="KW-1185">Reference proteome</keyword>